<accession>A0A382EML0</accession>
<proteinExistence type="predicted"/>
<organism evidence="1">
    <name type="scientific">marine metagenome</name>
    <dbReference type="NCBI Taxonomy" id="408172"/>
    <lineage>
        <taxon>unclassified sequences</taxon>
        <taxon>metagenomes</taxon>
        <taxon>ecological metagenomes</taxon>
    </lineage>
</organism>
<reference evidence="1" key="1">
    <citation type="submission" date="2018-05" db="EMBL/GenBank/DDBJ databases">
        <authorList>
            <person name="Lanie J.A."/>
            <person name="Ng W.-L."/>
            <person name="Kazmierczak K.M."/>
            <person name="Andrzejewski T.M."/>
            <person name="Davidsen T.M."/>
            <person name="Wayne K.J."/>
            <person name="Tettelin H."/>
            <person name="Glass J.I."/>
            <person name="Rusch D."/>
            <person name="Podicherti R."/>
            <person name="Tsui H.-C.T."/>
            <person name="Winkler M.E."/>
        </authorList>
    </citation>
    <scope>NUCLEOTIDE SEQUENCE</scope>
</reference>
<feature type="non-terminal residue" evidence="1">
    <location>
        <position position="385"/>
    </location>
</feature>
<feature type="non-terminal residue" evidence="1">
    <location>
        <position position="1"/>
    </location>
</feature>
<sequence>MTFEILYENYQITIYYCKNDEENEGNTTNRNDSIKINILDMDTMYKYETKINSYEDLDKLPEFMQNLEVISNMICSALEKKSNSVKCSLIKDDGKIIFDMVYQAEFFKIPFKIPVLVEPESDNIIFERKMQILQVQNNKLERSINDFKKNLQKDVDLLKTQLENVIFLPSCDRPIPILIKELTLNSSMFGNIETQGCSFKLKCTENRDTWHQHILSLAVSLYPVDQKLEMDRDIETDEITEMFPIVIPNSNSVKRTKSLSAMMSRTKSFITGRPNRSQTKTTDICTLQRNMTAQQLLDSWNEDPSQSLMSMYIRLVNTIKLGNEDITDSAVYTLVIRMERDIRDHIEDMVYLMRYDDAMLIDILTICQMEQAQHPTERLLTHSYD</sequence>
<name>A0A382EML0_9ZZZZ</name>
<dbReference type="AlphaFoldDB" id="A0A382EML0"/>
<dbReference type="EMBL" id="UINC01045365">
    <property type="protein sequence ID" value="SVB52046.1"/>
    <property type="molecule type" value="Genomic_DNA"/>
</dbReference>
<gene>
    <name evidence="1" type="ORF">METZ01_LOCUS204900</name>
</gene>
<evidence type="ECO:0000313" key="1">
    <source>
        <dbReference type="EMBL" id="SVB52046.1"/>
    </source>
</evidence>
<protein>
    <submittedName>
        <fullName evidence="1">Uncharacterized protein</fullName>
    </submittedName>
</protein>